<feature type="compositionally biased region" description="Low complexity" evidence="1">
    <location>
        <begin position="134"/>
        <end position="152"/>
    </location>
</feature>
<feature type="region of interest" description="Disordered" evidence="1">
    <location>
        <begin position="377"/>
        <end position="453"/>
    </location>
</feature>
<sequence length="501" mass="54261">MRTTWLHDDEGIPSGLQKIGYDSDRHKWTYKDPTDGSLWEGGPHQSPKKDGMKLSTPRCQQQPPQRQLQQHQQQLQLPSQYQEQPSTSQYQGQQEPGSRNNSEAQTSGYGGSEDGIIGPSSPSGTYASPAASRTGSTFSTVSPTSPYTPISPYNDGQEKKTSMNKRASKVWKSVQQRVPFGGDGAAAAVTCAAGNYIVVGSGGPRRSRTCDDTSVSQQRPISQPSTRANSKEQQRQRNTESWSPGYGQGHEHEHDEGSRTSFFSFPQQKKHPSVATTAGPPIASASGADNNNANALSPTDTEFSYSQGRSSILSTAPTTPATPISPAGGARMNQEHQNRQSKRRALMRPFMRSKDFDAPDDMSGAVDFNNYMDFTRSAGPLRGTPASPSNNRRHEFGGPLAESPTAGRGGFGSYGGGFHDSPVSPREWGRDFVNVNTSHNNRSSVASPRVITTGQPRLSTVSYGQPRMNSVTKDETGVRISVIENPFDDVSDEDVSGRRQG</sequence>
<feature type="compositionally biased region" description="Low complexity" evidence="1">
    <location>
        <begin position="283"/>
        <end position="297"/>
    </location>
</feature>
<feature type="compositionally biased region" description="Low complexity" evidence="1">
    <location>
        <begin position="60"/>
        <end position="85"/>
    </location>
</feature>
<name>A0AAD5RRA1_9PEZI</name>
<evidence type="ECO:0000313" key="3">
    <source>
        <dbReference type="Proteomes" id="UP001201980"/>
    </source>
</evidence>
<reference evidence="2" key="1">
    <citation type="submission" date="2022-07" db="EMBL/GenBank/DDBJ databases">
        <title>Draft genome sequence of Zalerion maritima ATCC 34329, a (micro)plastics degrading marine fungus.</title>
        <authorList>
            <person name="Paco A."/>
            <person name="Goncalves M.F.M."/>
            <person name="Rocha-Santos T.A.P."/>
            <person name="Alves A."/>
        </authorList>
    </citation>
    <scope>NUCLEOTIDE SEQUENCE</scope>
    <source>
        <strain evidence="2">ATCC 34329</strain>
    </source>
</reference>
<feature type="compositionally biased region" description="Basic and acidic residues" evidence="1">
    <location>
        <begin position="229"/>
        <end position="238"/>
    </location>
</feature>
<dbReference type="EMBL" id="JAKWBI020000114">
    <property type="protein sequence ID" value="KAJ2902382.1"/>
    <property type="molecule type" value="Genomic_DNA"/>
</dbReference>
<feature type="region of interest" description="Disordered" evidence="1">
    <location>
        <begin position="197"/>
        <end position="346"/>
    </location>
</feature>
<feature type="compositionally biased region" description="Low complexity" evidence="1">
    <location>
        <begin position="310"/>
        <end position="330"/>
    </location>
</feature>
<keyword evidence="3" id="KW-1185">Reference proteome</keyword>
<feature type="region of interest" description="Disordered" evidence="1">
    <location>
        <begin position="1"/>
        <end position="171"/>
    </location>
</feature>
<gene>
    <name evidence="2" type="ORF">MKZ38_000628</name>
</gene>
<feature type="compositionally biased region" description="Basic and acidic residues" evidence="1">
    <location>
        <begin position="21"/>
        <end position="34"/>
    </location>
</feature>
<protein>
    <submittedName>
        <fullName evidence="2">Uncharacterized protein</fullName>
    </submittedName>
</protein>
<dbReference type="Proteomes" id="UP001201980">
    <property type="component" value="Unassembled WGS sequence"/>
</dbReference>
<feature type="compositionally biased region" description="Polar residues" evidence="1">
    <location>
        <begin position="298"/>
        <end position="309"/>
    </location>
</feature>
<comment type="caution">
    <text evidence="2">The sequence shown here is derived from an EMBL/GenBank/DDBJ whole genome shotgun (WGS) entry which is preliminary data.</text>
</comment>
<feature type="compositionally biased region" description="Polar residues" evidence="1">
    <location>
        <begin position="434"/>
        <end position="453"/>
    </location>
</feature>
<feature type="compositionally biased region" description="Basic and acidic residues" evidence="1">
    <location>
        <begin position="249"/>
        <end position="258"/>
    </location>
</feature>
<proteinExistence type="predicted"/>
<feature type="compositionally biased region" description="Basic and acidic residues" evidence="1">
    <location>
        <begin position="1"/>
        <end position="10"/>
    </location>
</feature>
<dbReference type="AlphaFoldDB" id="A0AAD5RRA1"/>
<feature type="compositionally biased region" description="Polar residues" evidence="1">
    <location>
        <begin position="86"/>
        <end position="107"/>
    </location>
</feature>
<organism evidence="2 3">
    <name type="scientific">Zalerion maritima</name>
    <dbReference type="NCBI Taxonomy" id="339359"/>
    <lineage>
        <taxon>Eukaryota</taxon>
        <taxon>Fungi</taxon>
        <taxon>Dikarya</taxon>
        <taxon>Ascomycota</taxon>
        <taxon>Pezizomycotina</taxon>
        <taxon>Sordariomycetes</taxon>
        <taxon>Lulworthiomycetidae</taxon>
        <taxon>Lulworthiales</taxon>
        <taxon>Lulworthiaceae</taxon>
        <taxon>Zalerion</taxon>
    </lineage>
</organism>
<evidence type="ECO:0000256" key="1">
    <source>
        <dbReference type="SAM" id="MobiDB-lite"/>
    </source>
</evidence>
<accession>A0AAD5RRA1</accession>
<feature type="compositionally biased region" description="Polar residues" evidence="1">
    <location>
        <begin position="212"/>
        <end position="228"/>
    </location>
</feature>
<feature type="compositionally biased region" description="Gly residues" evidence="1">
    <location>
        <begin position="407"/>
        <end position="418"/>
    </location>
</feature>
<evidence type="ECO:0000313" key="2">
    <source>
        <dbReference type="EMBL" id="KAJ2902382.1"/>
    </source>
</evidence>